<accession>A0A7X2IIZ4</accession>
<comment type="caution">
    <text evidence="1">The sequence shown here is derived from an EMBL/GenBank/DDBJ whole genome shotgun (WGS) entry which is preliminary data.</text>
</comment>
<reference evidence="1 2" key="1">
    <citation type="submission" date="2019-11" db="EMBL/GenBank/DDBJ databases">
        <title>Novel species isolated from a subtropical stream in China.</title>
        <authorList>
            <person name="Lu H."/>
        </authorList>
    </citation>
    <scope>NUCLEOTIDE SEQUENCE [LARGE SCALE GENOMIC DNA]</scope>
    <source>
        <strain evidence="1 2">FT92W</strain>
    </source>
</reference>
<dbReference type="RefSeq" id="WP_154371187.1">
    <property type="nucleotide sequence ID" value="NZ_WKJJ01000002.1"/>
</dbReference>
<dbReference type="EMBL" id="WKJJ01000002">
    <property type="protein sequence ID" value="MRV70690.1"/>
    <property type="molecule type" value="Genomic_DNA"/>
</dbReference>
<dbReference type="Proteomes" id="UP000446768">
    <property type="component" value="Unassembled WGS sequence"/>
</dbReference>
<name>A0A7X2IIZ4_9BURK</name>
<dbReference type="AlphaFoldDB" id="A0A7X2IIZ4"/>
<protein>
    <submittedName>
        <fullName evidence="1">Uncharacterized protein</fullName>
    </submittedName>
</protein>
<sequence length="222" mass="24931">MPRADVVQKADMLYPGSAAVLNHVIWEVLRTGTSVEKKARTWVGQLDPGIQKAVVKAGRQFGDDSRTLKMLERRPGLDSLAVLVILFRSYRETENAKDNPRSAEGVQAWGYACAILRMLFTLGPAFATGKVQKTVFELFVQRVFSGLTSFWGAQMRVEDFDYVKAVQQLQNFATQAQIHDGMPLHQGAPLSDNDLYRLTVLIHDLLHQAAFNGQREVEVNHF</sequence>
<gene>
    <name evidence="1" type="ORF">GJ700_03030</name>
</gene>
<proteinExistence type="predicted"/>
<keyword evidence="2" id="KW-1185">Reference proteome</keyword>
<evidence type="ECO:0000313" key="2">
    <source>
        <dbReference type="Proteomes" id="UP000446768"/>
    </source>
</evidence>
<evidence type="ECO:0000313" key="1">
    <source>
        <dbReference type="EMBL" id="MRV70690.1"/>
    </source>
</evidence>
<organism evidence="1 2">
    <name type="scientific">Pseudoduganella rivuli</name>
    <dbReference type="NCBI Taxonomy" id="2666085"/>
    <lineage>
        <taxon>Bacteria</taxon>
        <taxon>Pseudomonadati</taxon>
        <taxon>Pseudomonadota</taxon>
        <taxon>Betaproteobacteria</taxon>
        <taxon>Burkholderiales</taxon>
        <taxon>Oxalobacteraceae</taxon>
        <taxon>Telluria group</taxon>
        <taxon>Pseudoduganella</taxon>
    </lineage>
</organism>